<dbReference type="Gene3D" id="1.10.40.30">
    <property type="entry name" value="Fumarase/aspartase (C-terminal domain)"/>
    <property type="match status" value="1"/>
</dbReference>
<keyword evidence="4" id="KW-1185">Reference proteome</keyword>
<protein>
    <recommendedName>
        <fullName evidence="2">Adenylosuccinate lyase C-terminal domain-containing protein</fullName>
    </recommendedName>
</protein>
<dbReference type="CDD" id="cd01597">
    <property type="entry name" value="pCLME"/>
    <property type="match status" value="1"/>
</dbReference>
<proteinExistence type="inferred from homology"/>
<evidence type="ECO:0000313" key="4">
    <source>
        <dbReference type="Proteomes" id="UP000803884"/>
    </source>
</evidence>
<dbReference type="RefSeq" id="XP_069226917.1">
    <property type="nucleotide sequence ID" value="XM_069375745.1"/>
</dbReference>
<dbReference type="InterPro" id="IPR012789">
    <property type="entry name" value="Protocat_PcaB-like"/>
</dbReference>
<dbReference type="InterPro" id="IPR022761">
    <property type="entry name" value="Fumarate_lyase_N"/>
</dbReference>
<dbReference type="AlphaFoldDB" id="A0AB34KJ64"/>
<sequence length="454" mass="49062">MPVSAIDSLLFKNLFGTENIRAIFDDKAFIQRCVDVETALARAQAEVGIIPKQAASTITTLCASLHLDYEQLSRETEIVGYPIAPLVKQLSATCGDDAGGYVHWGATTQDIMDTATVLQIRSGLDLVERQLKKIASTLETICGTHRHTEMAGRTHLQHALPVTFGYKCAVYLSSVQRHIERLEQLKPRCLLVQFGGAAGTLASLGNDTDIGLKARAALARELDLHDPVITWHAARDGIAETTNFLALVGGTLGKIATDLIFMSSNEVSEVSEPFVPHRGASSTMPQKRNPISSEVILAASKILRSNASLCLDAMLTDFERATGPWHLEWVAVPESFVVAVGALAQTDFALAGLVVNTDSMKRNLDSTRGLIVAEAVMMELAQSVGRQRAHDIVYEACKQTIEGSGETTLLGTLQKQLEVTSVVSVERLRELCEPSNYLGAATRMVDSVLAAQPP</sequence>
<comment type="similarity">
    <text evidence="1">Belongs to the class-II fumarase/aspartase family.</text>
</comment>
<dbReference type="GO" id="GO:0019619">
    <property type="term" value="P:3,4-dihydroxybenzoate catabolic process"/>
    <property type="evidence" value="ECO:0007669"/>
    <property type="project" value="InterPro"/>
</dbReference>
<dbReference type="InterPro" id="IPR024083">
    <property type="entry name" value="Fumarase/histidase_N"/>
</dbReference>
<feature type="domain" description="Adenylosuccinate lyase C-terminal" evidence="2">
    <location>
        <begin position="368"/>
        <end position="449"/>
    </location>
</feature>
<dbReference type="SMART" id="SM00998">
    <property type="entry name" value="ADSL_C"/>
    <property type="match status" value="1"/>
</dbReference>
<evidence type="ECO:0000256" key="1">
    <source>
        <dbReference type="ARBA" id="ARBA00034772"/>
    </source>
</evidence>
<dbReference type="Pfam" id="PF00206">
    <property type="entry name" value="Lyase_1"/>
    <property type="match status" value="1"/>
</dbReference>
<organism evidence="3 4">
    <name type="scientific">Cladosporium halotolerans</name>
    <dbReference type="NCBI Taxonomy" id="1052096"/>
    <lineage>
        <taxon>Eukaryota</taxon>
        <taxon>Fungi</taxon>
        <taxon>Dikarya</taxon>
        <taxon>Ascomycota</taxon>
        <taxon>Pezizomycotina</taxon>
        <taxon>Dothideomycetes</taxon>
        <taxon>Dothideomycetidae</taxon>
        <taxon>Cladosporiales</taxon>
        <taxon>Cladosporiaceae</taxon>
        <taxon>Cladosporium</taxon>
    </lineage>
</organism>
<comment type="caution">
    <text evidence="3">The sequence shown here is derived from an EMBL/GenBank/DDBJ whole genome shotgun (WGS) entry which is preliminary data.</text>
</comment>
<dbReference type="PANTHER" id="PTHR43172">
    <property type="entry name" value="ADENYLOSUCCINATE LYASE"/>
    <property type="match status" value="1"/>
</dbReference>
<evidence type="ECO:0000259" key="2">
    <source>
        <dbReference type="SMART" id="SM00998"/>
    </source>
</evidence>
<dbReference type="PRINTS" id="PR00145">
    <property type="entry name" value="ARGSUCLYASE"/>
</dbReference>
<dbReference type="PANTHER" id="PTHR43172:SF2">
    <property type="entry name" value="ADENYLOSUCCINATE LYASE C-TERMINAL DOMAIN-CONTAINING PROTEIN"/>
    <property type="match status" value="1"/>
</dbReference>
<reference evidence="3 4" key="1">
    <citation type="journal article" date="2020" name="Microbiol. Resour. Announc.">
        <title>Draft Genome Sequence of a Cladosporium Species Isolated from the Mesophotic Ascidian Didemnum maculosum.</title>
        <authorList>
            <person name="Gioti A."/>
            <person name="Siaperas R."/>
            <person name="Nikolaivits E."/>
            <person name="Le Goff G."/>
            <person name="Ouazzani J."/>
            <person name="Kotoulas G."/>
            <person name="Topakas E."/>
        </authorList>
    </citation>
    <scope>NUCLEOTIDE SEQUENCE [LARGE SCALE GENOMIC DNA]</scope>
    <source>
        <strain evidence="3 4">TM138-S3</strain>
    </source>
</reference>
<dbReference type="InterPro" id="IPR019468">
    <property type="entry name" value="AdenyloSucc_lyase_C"/>
</dbReference>
<dbReference type="InterPro" id="IPR000362">
    <property type="entry name" value="Fumarate_lyase_fam"/>
</dbReference>
<dbReference type="SUPFAM" id="SSF48557">
    <property type="entry name" value="L-aspartase-like"/>
    <property type="match status" value="1"/>
</dbReference>
<dbReference type="Proteomes" id="UP000803884">
    <property type="component" value="Unassembled WGS sequence"/>
</dbReference>
<evidence type="ECO:0000313" key="3">
    <source>
        <dbReference type="EMBL" id="KAL1583811.1"/>
    </source>
</evidence>
<dbReference type="Gene3D" id="1.10.275.10">
    <property type="entry name" value="Fumarase/aspartase (N-terminal domain)"/>
    <property type="match status" value="1"/>
</dbReference>
<dbReference type="Gene3D" id="1.20.200.10">
    <property type="entry name" value="Fumarase/aspartase (Central domain)"/>
    <property type="match status" value="1"/>
</dbReference>
<dbReference type="EMBL" id="JAAQHG020000031">
    <property type="protein sequence ID" value="KAL1583811.1"/>
    <property type="molecule type" value="Genomic_DNA"/>
</dbReference>
<dbReference type="GeneID" id="96008583"/>
<gene>
    <name evidence="3" type="ORF">WHR41_07140</name>
</gene>
<dbReference type="Pfam" id="PF10397">
    <property type="entry name" value="ADSL_C"/>
    <property type="match status" value="1"/>
</dbReference>
<dbReference type="PRINTS" id="PR00149">
    <property type="entry name" value="FUMRATELYASE"/>
</dbReference>
<dbReference type="GO" id="GO:0003824">
    <property type="term" value="F:catalytic activity"/>
    <property type="evidence" value="ECO:0007669"/>
    <property type="project" value="InterPro"/>
</dbReference>
<name>A0AB34KJ64_9PEZI</name>
<dbReference type="NCBIfam" id="TIGR02426">
    <property type="entry name" value="protocat_pcaB"/>
    <property type="match status" value="1"/>
</dbReference>
<accession>A0AB34KJ64</accession>
<dbReference type="InterPro" id="IPR008948">
    <property type="entry name" value="L-Aspartase-like"/>
</dbReference>